<reference evidence="2 3" key="1">
    <citation type="journal article" date="2018" name="Front. Microbiol.">
        <title>Genome-Wide Analysis of Corynespora cassiicola Leaf Fall Disease Putative Effectors.</title>
        <authorList>
            <person name="Lopez D."/>
            <person name="Ribeiro S."/>
            <person name="Label P."/>
            <person name="Fumanal B."/>
            <person name="Venisse J.S."/>
            <person name="Kohler A."/>
            <person name="de Oliveira R.R."/>
            <person name="Labutti K."/>
            <person name="Lipzen A."/>
            <person name="Lail K."/>
            <person name="Bauer D."/>
            <person name="Ohm R.A."/>
            <person name="Barry K.W."/>
            <person name="Spatafora J."/>
            <person name="Grigoriev I.V."/>
            <person name="Martin F.M."/>
            <person name="Pujade-Renaud V."/>
        </authorList>
    </citation>
    <scope>NUCLEOTIDE SEQUENCE [LARGE SCALE GENOMIC DNA]</scope>
    <source>
        <strain evidence="2 3">Philippines</strain>
    </source>
</reference>
<dbReference type="STRING" id="1448308.A0A2T2NYS8"/>
<dbReference type="InterPro" id="IPR010730">
    <property type="entry name" value="HET"/>
</dbReference>
<accession>A0A2T2NYS8</accession>
<dbReference type="Pfam" id="PF06985">
    <property type="entry name" value="HET"/>
    <property type="match status" value="1"/>
</dbReference>
<dbReference type="AlphaFoldDB" id="A0A2T2NYS8"/>
<gene>
    <name evidence="2" type="ORF">BS50DRAFT_487236</name>
</gene>
<dbReference type="EMBL" id="KZ678131">
    <property type="protein sequence ID" value="PSN70567.1"/>
    <property type="molecule type" value="Genomic_DNA"/>
</dbReference>
<dbReference type="Proteomes" id="UP000240883">
    <property type="component" value="Unassembled WGS sequence"/>
</dbReference>
<dbReference type="PANTHER" id="PTHR33112">
    <property type="entry name" value="DOMAIN PROTEIN, PUTATIVE-RELATED"/>
    <property type="match status" value="1"/>
</dbReference>
<proteinExistence type="predicted"/>
<feature type="domain" description="Heterokaryon incompatibility" evidence="1">
    <location>
        <begin position="27"/>
        <end position="125"/>
    </location>
</feature>
<name>A0A2T2NYS8_CORCC</name>
<organism evidence="2 3">
    <name type="scientific">Corynespora cassiicola Philippines</name>
    <dbReference type="NCBI Taxonomy" id="1448308"/>
    <lineage>
        <taxon>Eukaryota</taxon>
        <taxon>Fungi</taxon>
        <taxon>Dikarya</taxon>
        <taxon>Ascomycota</taxon>
        <taxon>Pezizomycotina</taxon>
        <taxon>Dothideomycetes</taxon>
        <taxon>Pleosporomycetidae</taxon>
        <taxon>Pleosporales</taxon>
        <taxon>Corynesporascaceae</taxon>
        <taxon>Corynespora</taxon>
    </lineage>
</organism>
<evidence type="ECO:0000259" key="1">
    <source>
        <dbReference type="Pfam" id="PF06985"/>
    </source>
</evidence>
<dbReference type="OrthoDB" id="2958217at2759"/>
<evidence type="ECO:0000313" key="2">
    <source>
        <dbReference type="EMBL" id="PSN70567.1"/>
    </source>
</evidence>
<sequence length="268" mass="30428">MPSRVIDVALNGGDVHLRSGTDLTSPYAALSHCWGGSSPMMTLKENLEKRMVSISFENLPKTFREAVEVCRALKIPYLWVDSICIIQDSPDDWQLQSSQMHSIYHGSTLTLAALESIDSSQGLFIPKVPFIDVLPLSPGVLETRGWAFQELRLSKRVLYFFKGEMMWRCSEQNEKVFHELLKHSGGSNIQRSWYNLVEDYSNCRLTIQDDKLPALSGVASRFCAITKDQYLAGHWRIDLAGSLFWEGLRAFRVKSYRAPTWSWASIDG</sequence>
<feature type="non-terminal residue" evidence="2">
    <location>
        <position position="268"/>
    </location>
</feature>
<dbReference type="PANTHER" id="PTHR33112:SF10">
    <property type="entry name" value="TOL"/>
    <property type="match status" value="1"/>
</dbReference>
<protein>
    <submittedName>
        <fullName evidence="2">HET-domain-containing protein</fullName>
    </submittedName>
</protein>
<evidence type="ECO:0000313" key="3">
    <source>
        <dbReference type="Proteomes" id="UP000240883"/>
    </source>
</evidence>
<keyword evidence="3" id="KW-1185">Reference proteome</keyword>